<evidence type="ECO:0000259" key="11">
    <source>
        <dbReference type="Pfam" id="PF22640"/>
    </source>
</evidence>
<comment type="similarity">
    <text evidence="1 8">Belongs to the mannose-6-phosphate isomerase type 2 family.</text>
</comment>
<evidence type="ECO:0000256" key="6">
    <source>
        <dbReference type="ARBA" id="ARBA00023134"/>
    </source>
</evidence>
<dbReference type="Pfam" id="PF22640">
    <property type="entry name" value="ManC_GMP_beta-helix"/>
    <property type="match status" value="1"/>
</dbReference>
<dbReference type="FunFam" id="2.60.120.10:FF:000032">
    <property type="entry name" value="Mannose-1-phosphate guanylyltransferase/mannose-6-phosphate isomerase"/>
    <property type="match status" value="1"/>
</dbReference>
<evidence type="ECO:0000259" key="9">
    <source>
        <dbReference type="Pfam" id="PF00483"/>
    </source>
</evidence>
<dbReference type="NCBIfam" id="TIGR01479">
    <property type="entry name" value="GMP_PMI"/>
    <property type="match status" value="1"/>
</dbReference>
<keyword evidence="4 12" id="KW-0548">Nucleotidyltransferase</keyword>
<gene>
    <name evidence="12" type="ORF">EUB48_18935</name>
</gene>
<keyword evidence="12" id="KW-0413">Isomerase</keyword>
<dbReference type="KEGG" id="rhf:EUB48_18935"/>
<dbReference type="InterPro" id="IPR029044">
    <property type="entry name" value="Nucleotide-diphossugar_trans"/>
</dbReference>
<name>A0A515DFI1_9BURK</name>
<keyword evidence="5" id="KW-0547">Nucleotide-binding</keyword>
<dbReference type="SUPFAM" id="SSF51182">
    <property type="entry name" value="RmlC-like cupins"/>
    <property type="match status" value="1"/>
</dbReference>
<dbReference type="GO" id="GO:0004475">
    <property type="term" value="F:mannose-1-phosphate guanylyltransferase (GTP) activity"/>
    <property type="evidence" value="ECO:0007669"/>
    <property type="project" value="UniProtKB-EC"/>
</dbReference>
<evidence type="ECO:0000256" key="4">
    <source>
        <dbReference type="ARBA" id="ARBA00022695"/>
    </source>
</evidence>
<dbReference type="InterPro" id="IPR054566">
    <property type="entry name" value="ManC/GMP-like_b-helix"/>
</dbReference>
<comment type="catalytic activity">
    <reaction evidence="7">
        <text>alpha-D-mannose 1-phosphate + GTP + H(+) = GDP-alpha-D-mannose + diphosphate</text>
        <dbReference type="Rhea" id="RHEA:15229"/>
        <dbReference type="ChEBI" id="CHEBI:15378"/>
        <dbReference type="ChEBI" id="CHEBI:33019"/>
        <dbReference type="ChEBI" id="CHEBI:37565"/>
        <dbReference type="ChEBI" id="CHEBI:57527"/>
        <dbReference type="ChEBI" id="CHEBI:58409"/>
        <dbReference type="EC" id="2.7.7.13"/>
    </reaction>
</comment>
<dbReference type="Pfam" id="PF01050">
    <property type="entry name" value="MannoseP_isomer"/>
    <property type="match status" value="1"/>
</dbReference>
<dbReference type="EMBL" id="CP035503">
    <property type="protein sequence ID" value="QDL39147.1"/>
    <property type="molecule type" value="Genomic_DNA"/>
</dbReference>
<feature type="domain" description="Mannose-6-phosphate isomerase type II C-terminal" evidence="10">
    <location>
        <begin position="351"/>
        <end position="462"/>
    </location>
</feature>
<protein>
    <recommendedName>
        <fullName evidence="2">mannose-1-phosphate guanylyltransferase</fullName>
        <ecNumber evidence="2">2.7.7.13</ecNumber>
    </recommendedName>
</protein>
<evidence type="ECO:0000256" key="2">
    <source>
        <dbReference type="ARBA" id="ARBA00012387"/>
    </source>
</evidence>
<dbReference type="CDD" id="cd02509">
    <property type="entry name" value="GDP-M1P_Guanylyltransferase"/>
    <property type="match status" value="1"/>
</dbReference>
<dbReference type="OrthoDB" id="9806359at2"/>
<dbReference type="EC" id="2.7.7.13" evidence="2"/>
<evidence type="ECO:0000313" key="12">
    <source>
        <dbReference type="EMBL" id="QDL39147.1"/>
    </source>
</evidence>
<sequence>MKAVILCGGSGTRLWPLSRKSFPKQFVPLVDNKSLLQLTLERVARINGSGDGAEVICVAAEEHRFLVAEAMQAAKATGRIVLEPVARNTAPAMALAALQAQPQDLLLFCPSDHHIPDTQAFAAMVQQGIPAAEQGAIVTFGVVPSFPSTAYGYIEQGSAGADGSFGVARFIEKPGADQAQALLLQGNVLWNAGIFLVQANTLLQALQQHVPDILQSCRQAMAEATQDQQFIRPEPEAFAVCRADSIDYAVLERHPQVAVVPFAGAWSDVGSWNAVADLSPADEQGNRVDGRGLAVQSERTYIHAPHRVVVTLGTQDLLVIDTPDALLVAASSHAEQVKGVVAQLDARHSPEASLHRKVARPWGCYDSIDHGARFQVKRITVRPGAKLSLQKHHHRAEHWIVVYGTALVTKGTEQFLLTENQSTYIPIGETHRLENPGKTDLEMIEVQTGSYLGEDDIVRLEDTYGRLAPPPAKSK</sequence>
<keyword evidence="6" id="KW-0342">GTP-binding</keyword>
<accession>A0A515DFI1</accession>
<dbReference type="RefSeq" id="WP_142820645.1">
    <property type="nucleotide sequence ID" value="NZ_CP035503.1"/>
</dbReference>
<dbReference type="GO" id="GO:0000271">
    <property type="term" value="P:polysaccharide biosynthetic process"/>
    <property type="evidence" value="ECO:0007669"/>
    <property type="project" value="InterPro"/>
</dbReference>
<dbReference type="PANTHER" id="PTHR46390:SF1">
    <property type="entry name" value="MANNOSE-1-PHOSPHATE GUANYLYLTRANSFERASE"/>
    <property type="match status" value="1"/>
</dbReference>
<keyword evidence="3 12" id="KW-0808">Transferase</keyword>
<dbReference type="InterPro" id="IPR005835">
    <property type="entry name" value="NTP_transferase_dom"/>
</dbReference>
<proteinExistence type="inferred from homology"/>
<keyword evidence="13" id="KW-1185">Reference proteome</keyword>
<feature type="domain" description="Nucleotidyl transferase" evidence="9">
    <location>
        <begin position="2"/>
        <end position="284"/>
    </location>
</feature>
<evidence type="ECO:0000259" key="10">
    <source>
        <dbReference type="Pfam" id="PF01050"/>
    </source>
</evidence>
<dbReference type="GO" id="GO:0016853">
    <property type="term" value="F:isomerase activity"/>
    <property type="evidence" value="ECO:0007669"/>
    <property type="project" value="UniProtKB-KW"/>
</dbReference>
<dbReference type="InterPro" id="IPR011051">
    <property type="entry name" value="RmlC_Cupin_sf"/>
</dbReference>
<dbReference type="InterPro" id="IPR049577">
    <property type="entry name" value="GMPP_N"/>
</dbReference>
<evidence type="ECO:0000313" key="13">
    <source>
        <dbReference type="Proteomes" id="UP000316798"/>
    </source>
</evidence>
<evidence type="ECO:0000256" key="5">
    <source>
        <dbReference type="ARBA" id="ARBA00022741"/>
    </source>
</evidence>
<dbReference type="AlphaFoldDB" id="A0A515DFI1"/>
<feature type="domain" description="MannoseP isomerase/GMP-like beta-helix" evidence="11">
    <location>
        <begin position="290"/>
        <end position="344"/>
    </location>
</feature>
<dbReference type="Pfam" id="PF00483">
    <property type="entry name" value="NTP_transferase"/>
    <property type="match status" value="1"/>
</dbReference>
<dbReference type="Gene3D" id="2.60.120.10">
    <property type="entry name" value="Jelly Rolls"/>
    <property type="match status" value="1"/>
</dbReference>
<dbReference type="SUPFAM" id="SSF53448">
    <property type="entry name" value="Nucleotide-diphospho-sugar transferases"/>
    <property type="match status" value="1"/>
</dbReference>
<dbReference type="GO" id="GO:0005525">
    <property type="term" value="F:GTP binding"/>
    <property type="evidence" value="ECO:0007669"/>
    <property type="project" value="UniProtKB-KW"/>
</dbReference>
<dbReference type="CDD" id="cd02213">
    <property type="entry name" value="cupin_PMI_typeII_C"/>
    <property type="match status" value="1"/>
</dbReference>
<evidence type="ECO:0000256" key="8">
    <source>
        <dbReference type="RuleBase" id="RU004190"/>
    </source>
</evidence>
<dbReference type="Proteomes" id="UP000316798">
    <property type="component" value="Chromosome"/>
</dbReference>
<evidence type="ECO:0000256" key="7">
    <source>
        <dbReference type="ARBA" id="ARBA00047343"/>
    </source>
</evidence>
<dbReference type="InterPro" id="IPR006375">
    <property type="entry name" value="Man1P_GuaTrfase/Man6P_Isoase"/>
</dbReference>
<reference evidence="12 13" key="1">
    <citation type="submission" date="2019-01" db="EMBL/GenBank/DDBJ databases">
        <title>Genomic insights into a novel species Rhodoferax sp.</title>
        <authorList>
            <person name="Jin L."/>
        </authorList>
    </citation>
    <scope>NUCLEOTIDE SEQUENCE [LARGE SCALE GENOMIC DNA]</scope>
    <source>
        <strain evidence="12 13">CHu59-6-5</strain>
    </source>
</reference>
<organism evidence="12 13">
    <name type="scientific">Rhodoferax sediminis</name>
    <dbReference type="NCBI Taxonomy" id="2509614"/>
    <lineage>
        <taxon>Bacteria</taxon>
        <taxon>Pseudomonadati</taxon>
        <taxon>Pseudomonadota</taxon>
        <taxon>Betaproteobacteria</taxon>
        <taxon>Burkholderiales</taxon>
        <taxon>Comamonadaceae</taxon>
        <taxon>Rhodoferax</taxon>
    </lineage>
</organism>
<dbReference type="PANTHER" id="PTHR46390">
    <property type="entry name" value="MANNOSE-1-PHOSPHATE GUANYLYLTRANSFERASE"/>
    <property type="match status" value="1"/>
</dbReference>
<dbReference type="InterPro" id="IPR014710">
    <property type="entry name" value="RmlC-like_jellyroll"/>
</dbReference>
<dbReference type="InterPro" id="IPR001538">
    <property type="entry name" value="Man6P_isomerase-2_C"/>
</dbReference>
<dbReference type="InterPro" id="IPR051161">
    <property type="entry name" value="Mannose-6P_isomerase_type2"/>
</dbReference>
<evidence type="ECO:0000256" key="3">
    <source>
        <dbReference type="ARBA" id="ARBA00022679"/>
    </source>
</evidence>
<evidence type="ECO:0000256" key="1">
    <source>
        <dbReference type="ARBA" id="ARBA00006115"/>
    </source>
</evidence>
<dbReference type="GO" id="GO:0009298">
    <property type="term" value="P:GDP-mannose biosynthetic process"/>
    <property type="evidence" value="ECO:0007669"/>
    <property type="project" value="TreeGrafter"/>
</dbReference>
<dbReference type="Gene3D" id="3.90.550.10">
    <property type="entry name" value="Spore Coat Polysaccharide Biosynthesis Protein SpsA, Chain A"/>
    <property type="match status" value="1"/>
</dbReference>
<dbReference type="FunFam" id="3.90.550.10:FF:000046">
    <property type="entry name" value="Mannose-1-phosphate guanylyltransferase (GDP)"/>
    <property type="match status" value="1"/>
</dbReference>